<proteinExistence type="predicted"/>
<organism evidence="1">
    <name type="scientific">marine sediment metagenome</name>
    <dbReference type="NCBI Taxonomy" id="412755"/>
    <lineage>
        <taxon>unclassified sequences</taxon>
        <taxon>metagenomes</taxon>
        <taxon>ecological metagenomes</taxon>
    </lineage>
</organism>
<reference evidence="1" key="1">
    <citation type="journal article" date="2014" name="Front. Microbiol.">
        <title>High frequency of phylogenetically diverse reductive dehalogenase-homologous genes in deep subseafloor sedimentary metagenomes.</title>
        <authorList>
            <person name="Kawai M."/>
            <person name="Futagami T."/>
            <person name="Toyoda A."/>
            <person name="Takaki Y."/>
            <person name="Nishi S."/>
            <person name="Hori S."/>
            <person name="Arai W."/>
            <person name="Tsubouchi T."/>
            <person name="Morono Y."/>
            <person name="Uchiyama I."/>
            <person name="Ito T."/>
            <person name="Fujiyama A."/>
            <person name="Inagaki F."/>
            <person name="Takami H."/>
        </authorList>
    </citation>
    <scope>NUCLEOTIDE SEQUENCE</scope>
    <source>
        <strain evidence="1">Expedition CK06-06</strain>
    </source>
</reference>
<protein>
    <submittedName>
        <fullName evidence="1">Uncharacterized protein</fullName>
    </submittedName>
</protein>
<gene>
    <name evidence="1" type="ORF">S12H4_11697</name>
</gene>
<name>X1TDG7_9ZZZZ</name>
<comment type="caution">
    <text evidence="1">The sequence shown here is derived from an EMBL/GenBank/DDBJ whole genome shotgun (WGS) entry which is preliminary data.</text>
</comment>
<feature type="non-terminal residue" evidence="1">
    <location>
        <position position="1"/>
    </location>
</feature>
<dbReference type="EMBL" id="BARW01005329">
    <property type="protein sequence ID" value="GAI78059.1"/>
    <property type="molecule type" value="Genomic_DNA"/>
</dbReference>
<dbReference type="AlphaFoldDB" id="X1TDG7"/>
<sequence length="52" mass="5258">EDPISGVQVLAPLNLQWPDVKLAAGAVVLLEAKSTDGTSVKVDGAITGKEVG</sequence>
<accession>X1TDG7</accession>
<evidence type="ECO:0000313" key="1">
    <source>
        <dbReference type="EMBL" id="GAI78059.1"/>
    </source>
</evidence>